<dbReference type="GeneID" id="17308793"/>
<dbReference type="Proteomes" id="UP000011087">
    <property type="component" value="Unassembled WGS sequence"/>
</dbReference>
<dbReference type="AlphaFoldDB" id="L1JVY4"/>
<evidence type="ECO:0000313" key="3">
    <source>
        <dbReference type="EnsemblProtists" id="EKX52340"/>
    </source>
</evidence>
<dbReference type="GO" id="GO:0003723">
    <property type="term" value="F:RNA binding"/>
    <property type="evidence" value="ECO:0007669"/>
    <property type="project" value="TreeGrafter"/>
</dbReference>
<proteinExistence type="predicted"/>
<keyword evidence="4" id="KW-1185">Reference proteome</keyword>
<dbReference type="GO" id="GO:0005730">
    <property type="term" value="C:nucleolus"/>
    <property type="evidence" value="ECO:0007669"/>
    <property type="project" value="TreeGrafter"/>
</dbReference>
<evidence type="ECO:0000313" key="4">
    <source>
        <dbReference type="Proteomes" id="UP000011087"/>
    </source>
</evidence>
<dbReference type="OMA" id="LECAIVH"/>
<organism evidence="2">
    <name type="scientific">Guillardia theta (strain CCMP2712)</name>
    <name type="common">Cryptophyte</name>
    <dbReference type="NCBI Taxonomy" id="905079"/>
    <lineage>
        <taxon>Eukaryota</taxon>
        <taxon>Cryptophyceae</taxon>
        <taxon>Pyrenomonadales</taxon>
        <taxon>Geminigeraceae</taxon>
        <taxon>Guillardia</taxon>
    </lineage>
</organism>
<dbReference type="InterPro" id="IPR048897">
    <property type="entry name" value="Nol11_C"/>
</dbReference>
<evidence type="ECO:0000313" key="2">
    <source>
        <dbReference type="EMBL" id="EKX52340.1"/>
    </source>
</evidence>
<dbReference type="PaxDb" id="55529-EKX52340"/>
<dbReference type="EnsemblProtists" id="EKX52340">
    <property type="protein sequence ID" value="EKX52340"/>
    <property type="gene ID" value="GUITHDRAFT_102239"/>
</dbReference>
<sequence>MICCMCCGLWGNEWLTAFFKIVGRGSTLAMACEDNTIISWSSTNESDLSKANKYNLKDRKVFKILAHNMLDGLLVVDKNFGMLLLSSDVKRELASADLGVNKGARIEHMSICPVKEGNISSSQSDSFFLVSIGTNVSGNACVWRSRFGCSADGSWFFNKAKFDLLPAHADSREARLLACSLHSGTTNFSILWDNHVWQQYRMSGGGSAKPSLTSSRRMRDLDGLASSDKDETCKTMVIGTSDYLLVAGRMQMRGKGAVESKLTNVVRAYDLSYGTVQAEIELKWNAQDDDMSDSSSFRILDAKLNAEGSVLTISSDKCVLSCAIRSAPMSLELVLGKEINEKELEPPTSFRPINVLSCVVGVDDDKKGEANISALALEAVGRAVKEGNRREGAVLDELSSMRDPAEMTNCIKAYIDELHAEAVQADLLKKTGGKGRGSARKVKVVMSDYLVRWVVSKCTEEEVKGRLDKAAIALVQAGAISTRAHPRLVPYAIETGNLLLLEAILRNVHDLSEEDIVKSLKLVLVCIKKSSMDAYVTAMAAEFPDLPVLDHDAVRRHLLDCIMLVQRDHWLLVKELRSLSVKEALRFLRYCQSLLQMHGVAANVKHQRPKGARAPPISCVVDWTNAVLDAHFSSLVLNTDCHGLLKVRREGERDCKAKQEQELKELARGERQLTREVASMDGLLLHLLRRQSLPVKPMKFYAVETLYL</sequence>
<dbReference type="GO" id="GO:0030490">
    <property type="term" value="P:maturation of SSU-rRNA"/>
    <property type="evidence" value="ECO:0007669"/>
    <property type="project" value="InterPro"/>
</dbReference>
<protein>
    <recommendedName>
        <fullName evidence="1">Nucleolar protein 11 C-terminal domain-containing protein</fullName>
    </recommendedName>
</protein>
<dbReference type="EMBL" id="JH992973">
    <property type="protein sequence ID" value="EKX52340.1"/>
    <property type="molecule type" value="Genomic_DNA"/>
</dbReference>
<dbReference type="RefSeq" id="XP_005839320.1">
    <property type="nucleotide sequence ID" value="XM_005839263.1"/>
</dbReference>
<dbReference type="HOGENOM" id="CLU_390024_0_0_1"/>
<reference evidence="4" key="2">
    <citation type="submission" date="2012-11" db="EMBL/GenBank/DDBJ databases">
        <authorList>
            <person name="Kuo A."/>
            <person name="Curtis B.A."/>
            <person name="Tanifuji G."/>
            <person name="Burki F."/>
            <person name="Gruber A."/>
            <person name="Irimia M."/>
            <person name="Maruyama S."/>
            <person name="Arias M.C."/>
            <person name="Ball S.G."/>
            <person name="Gile G.H."/>
            <person name="Hirakawa Y."/>
            <person name="Hopkins J.F."/>
            <person name="Rensing S.A."/>
            <person name="Schmutz J."/>
            <person name="Symeonidi A."/>
            <person name="Elias M."/>
            <person name="Eveleigh R.J."/>
            <person name="Herman E.K."/>
            <person name="Klute M.J."/>
            <person name="Nakayama T."/>
            <person name="Obornik M."/>
            <person name="Reyes-Prieto A."/>
            <person name="Armbrust E.V."/>
            <person name="Aves S.J."/>
            <person name="Beiko R.G."/>
            <person name="Coutinho P."/>
            <person name="Dacks J.B."/>
            <person name="Durnford D.G."/>
            <person name="Fast N.M."/>
            <person name="Green B.R."/>
            <person name="Grisdale C."/>
            <person name="Hempe F."/>
            <person name="Henrissat B."/>
            <person name="Hoppner M.P."/>
            <person name="Ishida K.-I."/>
            <person name="Kim E."/>
            <person name="Koreny L."/>
            <person name="Kroth P.G."/>
            <person name="Liu Y."/>
            <person name="Malik S.-B."/>
            <person name="Maier U.G."/>
            <person name="McRose D."/>
            <person name="Mock T."/>
            <person name="Neilson J.A."/>
            <person name="Onodera N.T."/>
            <person name="Poole A.M."/>
            <person name="Pritham E.J."/>
            <person name="Richards T.A."/>
            <person name="Rocap G."/>
            <person name="Roy S.W."/>
            <person name="Sarai C."/>
            <person name="Schaack S."/>
            <person name="Shirato S."/>
            <person name="Slamovits C.H."/>
            <person name="Spencer D.F."/>
            <person name="Suzuki S."/>
            <person name="Worden A.Z."/>
            <person name="Zauner S."/>
            <person name="Barry K."/>
            <person name="Bell C."/>
            <person name="Bharti A.K."/>
            <person name="Crow J.A."/>
            <person name="Grimwood J."/>
            <person name="Kramer R."/>
            <person name="Lindquist E."/>
            <person name="Lucas S."/>
            <person name="Salamov A."/>
            <person name="McFadden G.I."/>
            <person name="Lane C.E."/>
            <person name="Keeling P.J."/>
            <person name="Gray M.W."/>
            <person name="Grigoriev I.V."/>
            <person name="Archibald J.M."/>
        </authorList>
    </citation>
    <scope>NUCLEOTIDE SEQUENCE</scope>
    <source>
        <strain evidence="4">CCMP2712</strain>
    </source>
</reference>
<reference evidence="2 4" key="1">
    <citation type="journal article" date="2012" name="Nature">
        <title>Algal genomes reveal evolutionary mosaicism and the fate of nucleomorphs.</title>
        <authorList>
            <consortium name="DOE Joint Genome Institute"/>
            <person name="Curtis B.A."/>
            <person name="Tanifuji G."/>
            <person name="Burki F."/>
            <person name="Gruber A."/>
            <person name="Irimia M."/>
            <person name="Maruyama S."/>
            <person name="Arias M.C."/>
            <person name="Ball S.G."/>
            <person name="Gile G.H."/>
            <person name="Hirakawa Y."/>
            <person name="Hopkins J.F."/>
            <person name="Kuo A."/>
            <person name="Rensing S.A."/>
            <person name="Schmutz J."/>
            <person name="Symeonidi A."/>
            <person name="Elias M."/>
            <person name="Eveleigh R.J."/>
            <person name="Herman E.K."/>
            <person name="Klute M.J."/>
            <person name="Nakayama T."/>
            <person name="Obornik M."/>
            <person name="Reyes-Prieto A."/>
            <person name="Armbrust E.V."/>
            <person name="Aves S.J."/>
            <person name="Beiko R.G."/>
            <person name="Coutinho P."/>
            <person name="Dacks J.B."/>
            <person name="Durnford D.G."/>
            <person name="Fast N.M."/>
            <person name="Green B.R."/>
            <person name="Grisdale C.J."/>
            <person name="Hempel F."/>
            <person name="Henrissat B."/>
            <person name="Hoppner M.P."/>
            <person name="Ishida K."/>
            <person name="Kim E."/>
            <person name="Koreny L."/>
            <person name="Kroth P.G."/>
            <person name="Liu Y."/>
            <person name="Malik S.B."/>
            <person name="Maier U.G."/>
            <person name="McRose D."/>
            <person name="Mock T."/>
            <person name="Neilson J.A."/>
            <person name="Onodera N.T."/>
            <person name="Poole A.M."/>
            <person name="Pritham E.J."/>
            <person name="Richards T.A."/>
            <person name="Rocap G."/>
            <person name="Roy S.W."/>
            <person name="Sarai C."/>
            <person name="Schaack S."/>
            <person name="Shirato S."/>
            <person name="Slamovits C.H."/>
            <person name="Spencer D.F."/>
            <person name="Suzuki S."/>
            <person name="Worden A.Z."/>
            <person name="Zauner S."/>
            <person name="Barry K."/>
            <person name="Bell C."/>
            <person name="Bharti A.K."/>
            <person name="Crow J.A."/>
            <person name="Grimwood J."/>
            <person name="Kramer R."/>
            <person name="Lindquist E."/>
            <person name="Lucas S."/>
            <person name="Salamov A."/>
            <person name="McFadden G.I."/>
            <person name="Lane C.E."/>
            <person name="Keeling P.J."/>
            <person name="Gray M.W."/>
            <person name="Grigoriev I.V."/>
            <person name="Archibald J.M."/>
        </authorList>
    </citation>
    <scope>NUCLEOTIDE SEQUENCE</scope>
    <source>
        <strain evidence="2 4">CCMP2712</strain>
    </source>
</reference>
<name>L1JVY4_GUITC</name>
<dbReference type="OrthoDB" id="6502630at2759"/>
<evidence type="ECO:0000259" key="1">
    <source>
        <dbReference type="Pfam" id="PF20998"/>
    </source>
</evidence>
<dbReference type="PANTHER" id="PTHR15633">
    <property type="entry name" value="NUCLEOLAR PROTEIN 11"/>
    <property type="match status" value="1"/>
</dbReference>
<dbReference type="KEGG" id="gtt:GUITHDRAFT_102239"/>
<dbReference type="PANTHER" id="PTHR15633:SF2">
    <property type="entry name" value="NUCLEOLAR PROTEIN 11"/>
    <property type="match status" value="1"/>
</dbReference>
<dbReference type="Pfam" id="PF20998">
    <property type="entry name" value="Nol11_C"/>
    <property type="match status" value="1"/>
</dbReference>
<gene>
    <name evidence="2" type="ORF">GUITHDRAFT_102239</name>
</gene>
<dbReference type="InterPro" id="IPR042859">
    <property type="entry name" value="NOL11"/>
</dbReference>
<reference evidence="3" key="3">
    <citation type="submission" date="2016-03" db="UniProtKB">
        <authorList>
            <consortium name="EnsemblProtists"/>
        </authorList>
    </citation>
    <scope>IDENTIFICATION</scope>
</reference>
<feature type="domain" description="Nucleolar protein 11 C-terminal" evidence="1">
    <location>
        <begin position="469"/>
        <end position="641"/>
    </location>
</feature>
<accession>L1JVY4</accession>